<comment type="caution">
    <text evidence="5">The sequence shown here is derived from an EMBL/GenBank/DDBJ whole genome shotgun (WGS) entry which is preliminary data.</text>
</comment>
<accession>A0A255DXT3</accession>
<evidence type="ECO:0000256" key="4">
    <source>
        <dbReference type="HAMAP-Rule" id="MF_00688"/>
    </source>
</evidence>
<proteinExistence type="inferred from homology"/>
<dbReference type="GO" id="GO:0030163">
    <property type="term" value="P:protein catabolic process"/>
    <property type="evidence" value="ECO:0007669"/>
    <property type="project" value="UniProtKB-UniRule"/>
</dbReference>
<dbReference type="PANTHER" id="PTHR30098:SF2">
    <property type="entry name" value="LEUCYL_PHENYLALANYL-TRNA--PROTEIN TRANSFERASE"/>
    <property type="match status" value="1"/>
</dbReference>
<evidence type="ECO:0000256" key="1">
    <source>
        <dbReference type="ARBA" id="ARBA00022490"/>
    </source>
</evidence>
<evidence type="ECO:0000256" key="3">
    <source>
        <dbReference type="ARBA" id="ARBA00023315"/>
    </source>
</evidence>
<keyword evidence="1 4" id="KW-0963">Cytoplasm</keyword>
<dbReference type="InterPro" id="IPR016181">
    <property type="entry name" value="Acyl_CoA_acyltransferase"/>
</dbReference>
<dbReference type="InterPro" id="IPR042203">
    <property type="entry name" value="Leu/Phe-tRNA_Trfase_C"/>
</dbReference>
<dbReference type="AlphaFoldDB" id="A0A255DXT3"/>
<dbReference type="HAMAP" id="MF_00688">
    <property type="entry name" value="Leu_Phe_trans"/>
    <property type="match status" value="1"/>
</dbReference>
<reference evidence="5 6" key="1">
    <citation type="submission" date="2017-07" db="EMBL/GenBank/DDBJ databases">
        <title>Draft whole genome sequences of clinical Proprionibacteriaceae strains.</title>
        <authorList>
            <person name="Bernier A.-M."/>
            <person name="Bernard K."/>
            <person name="Domingo M.-C."/>
        </authorList>
    </citation>
    <scope>NUCLEOTIDE SEQUENCE [LARGE SCALE GENOMIC DNA]</scope>
    <source>
        <strain evidence="5 6">NML 160184</strain>
    </source>
</reference>
<comment type="function">
    <text evidence="4">Functions in the N-end rule pathway of protein degradation where it conjugates Leu, Phe and, less efficiently, Met from aminoacyl-tRNAs to the N-termini of proteins containing an N-terminal arginine or lysine.</text>
</comment>
<dbReference type="Gene3D" id="3.40.630.70">
    <property type="entry name" value="Leucyl/phenylalanyl-tRNA-protein transferase, C-terminal domain"/>
    <property type="match status" value="1"/>
</dbReference>
<dbReference type="GO" id="GO:0008914">
    <property type="term" value="F:leucyl-tRNA--protein transferase activity"/>
    <property type="evidence" value="ECO:0007669"/>
    <property type="project" value="UniProtKB-UniRule"/>
</dbReference>
<protein>
    <recommendedName>
        <fullName evidence="4">Leucyl/phenylalanyl-tRNA--protein transferase</fullName>
        <ecNumber evidence="4">2.3.2.6</ecNumber>
    </recommendedName>
    <alternativeName>
        <fullName evidence="4">L/F-transferase</fullName>
    </alternativeName>
    <alternativeName>
        <fullName evidence="4">Leucyltransferase</fullName>
    </alternativeName>
    <alternativeName>
        <fullName evidence="4">Phenyalanyltransferase</fullName>
    </alternativeName>
</protein>
<comment type="subcellular location">
    <subcellularLocation>
        <location evidence="4">Cytoplasm</location>
    </subcellularLocation>
</comment>
<organism evidence="5 6">
    <name type="scientific">Parenemella sanctibonifatiensis</name>
    <dbReference type="NCBI Taxonomy" id="2016505"/>
    <lineage>
        <taxon>Bacteria</taxon>
        <taxon>Bacillati</taxon>
        <taxon>Actinomycetota</taxon>
        <taxon>Actinomycetes</taxon>
        <taxon>Propionibacteriales</taxon>
        <taxon>Propionibacteriaceae</taxon>
        <taxon>Parenemella</taxon>
    </lineage>
</organism>
<dbReference type="SUPFAM" id="SSF55729">
    <property type="entry name" value="Acyl-CoA N-acyltransferases (Nat)"/>
    <property type="match status" value="1"/>
</dbReference>
<gene>
    <name evidence="4" type="primary">aat</name>
    <name evidence="5" type="ORF">CGZ92_13905</name>
</gene>
<evidence type="ECO:0000313" key="5">
    <source>
        <dbReference type="EMBL" id="OYN84149.1"/>
    </source>
</evidence>
<comment type="catalytic activity">
    <reaction evidence="4">
        <text>N-terminal L-arginyl-[protein] + L-leucyl-tRNA(Leu) = N-terminal L-leucyl-L-arginyl-[protein] + tRNA(Leu) + H(+)</text>
        <dbReference type="Rhea" id="RHEA:50416"/>
        <dbReference type="Rhea" id="RHEA-COMP:9613"/>
        <dbReference type="Rhea" id="RHEA-COMP:9622"/>
        <dbReference type="Rhea" id="RHEA-COMP:12672"/>
        <dbReference type="Rhea" id="RHEA-COMP:12673"/>
        <dbReference type="ChEBI" id="CHEBI:15378"/>
        <dbReference type="ChEBI" id="CHEBI:64719"/>
        <dbReference type="ChEBI" id="CHEBI:78442"/>
        <dbReference type="ChEBI" id="CHEBI:78494"/>
        <dbReference type="ChEBI" id="CHEBI:133044"/>
        <dbReference type="EC" id="2.3.2.6"/>
    </reaction>
</comment>
<dbReference type="GO" id="GO:0005737">
    <property type="term" value="C:cytoplasm"/>
    <property type="evidence" value="ECO:0007669"/>
    <property type="project" value="UniProtKB-SubCell"/>
</dbReference>
<comment type="catalytic activity">
    <reaction evidence="4">
        <text>L-phenylalanyl-tRNA(Phe) + an N-terminal L-alpha-aminoacyl-[protein] = an N-terminal L-phenylalanyl-L-alpha-aminoacyl-[protein] + tRNA(Phe)</text>
        <dbReference type="Rhea" id="RHEA:43632"/>
        <dbReference type="Rhea" id="RHEA-COMP:9668"/>
        <dbReference type="Rhea" id="RHEA-COMP:9699"/>
        <dbReference type="Rhea" id="RHEA-COMP:10636"/>
        <dbReference type="Rhea" id="RHEA-COMP:10637"/>
        <dbReference type="ChEBI" id="CHEBI:78442"/>
        <dbReference type="ChEBI" id="CHEBI:78531"/>
        <dbReference type="ChEBI" id="CHEBI:78597"/>
        <dbReference type="ChEBI" id="CHEBI:83561"/>
        <dbReference type="EC" id="2.3.2.6"/>
    </reaction>
</comment>
<sequence>MFAQPQWWPERDLLFFSPGIDLDVMVEGYRAGVFAMPIDPETFDDDTSVPDDSPIGWWSPLQRGVLPLTELKVSRSLRKSAKRYQVTIDTDFDAVLRACANPDRTGAWINSRMRDLYLDLHHRGIAHSFETRTLAGDLVGGLYGVSLGGLFAGESMFHLPQGRDASKVALIGLVEHLQSSYDDPSDALIDVQWLTDHLATLGAIEIDRDEYLARLPSLLSAPNPWQ</sequence>
<keyword evidence="3 4" id="KW-0012">Acyltransferase</keyword>
<evidence type="ECO:0000256" key="2">
    <source>
        <dbReference type="ARBA" id="ARBA00022679"/>
    </source>
</evidence>
<dbReference type="EC" id="2.3.2.6" evidence="4"/>
<dbReference type="NCBIfam" id="TIGR00667">
    <property type="entry name" value="aat"/>
    <property type="match status" value="1"/>
</dbReference>
<dbReference type="EMBL" id="NMVI01000029">
    <property type="protein sequence ID" value="OYN84149.1"/>
    <property type="molecule type" value="Genomic_DNA"/>
</dbReference>
<comment type="catalytic activity">
    <reaction evidence="4">
        <text>N-terminal L-lysyl-[protein] + L-leucyl-tRNA(Leu) = N-terminal L-leucyl-L-lysyl-[protein] + tRNA(Leu) + H(+)</text>
        <dbReference type="Rhea" id="RHEA:12340"/>
        <dbReference type="Rhea" id="RHEA-COMP:9613"/>
        <dbReference type="Rhea" id="RHEA-COMP:9622"/>
        <dbReference type="Rhea" id="RHEA-COMP:12670"/>
        <dbReference type="Rhea" id="RHEA-COMP:12671"/>
        <dbReference type="ChEBI" id="CHEBI:15378"/>
        <dbReference type="ChEBI" id="CHEBI:65249"/>
        <dbReference type="ChEBI" id="CHEBI:78442"/>
        <dbReference type="ChEBI" id="CHEBI:78494"/>
        <dbReference type="ChEBI" id="CHEBI:133043"/>
        <dbReference type="EC" id="2.3.2.6"/>
    </reaction>
</comment>
<name>A0A255DXT3_9ACTN</name>
<evidence type="ECO:0000313" key="6">
    <source>
        <dbReference type="Proteomes" id="UP000216533"/>
    </source>
</evidence>
<keyword evidence="2 4" id="KW-0808">Transferase</keyword>
<dbReference type="Proteomes" id="UP000216533">
    <property type="component" value="Unassembled WGS sequence"/>
</dbReference>
<comment type="similarity">
    <text evidence="4">Belongs to the L/F-transferase family.</text>
</comment>
<dbReference type="Pfam" id="PF03588">
    <property type="entry name" value="Leu_Phe_trans"/>
    <property type="match status" value="1"/>
</dbReference>
<dbReference type="PANTHER" id="PTHR30098">
    <property type="entry name" value="LEUCYL/PHENYLALANYL-TRNA--PROTEIN TRANSFERASE"/>
    <property type="match status" value="1"/>
</dbReference>
<dbReference type="InterPro" id="IPR004616">
    <property type="entry name" value="Leu/Phe-tRNA_Trfase"/>
</dbReference>